<organism evidence="1 2">
    <name type="scientific">Mustela putorius furo</name>
    <name type="common">European domestic ferret</name>
    <name type="synonym">Mustela furo</name>
    <dbReference type="NCBI Taxonomy" id="9669"/>
    <lineage>
        <taxon>Eukaryota</taxon>
        <taxon>Metazoa</taxon>
        <taxon>Chordata</taxon>
        <taxon>Craniata</taxon>
        <taxon>Vertebrata</taxon>
        <taxon>Euteleostomi</taxon>
        <taxon>Mammalia</taxon>
        <taxon>Eutheria</taxon>
        <taxon>Laurasiatheria</taxon>
        <taxon>Carnivora</taxon>
        <taxon>Caniformia</taxon>
        <taxon>Musteloidea</taxon>
        <taxon>Mustelidae</taxon>
        <taxon>Mustelinae</taxon>
        <taxon>Mustela</taxon>
    </lineage>
</organism>
<sequence length="161" mass="17054">MVDAKAALNRWCFETKVTGPRWQHPTRLASVSSVQIQVQNIQECDLCHLPGGCISQLQSPRLAGEVGVVAGTALQNGSGGASRLRGRGLLGRIKSVWLLSLQCRWRCSTSRSVTAVVSLVHVHRSGIFIICGCDCGLYPGGVAASGPCSEDPVQGGDAREL</sequence>
<proteinExistence type="predicted"/>
<dbReference type="RefSeq" id="XP_044943922.1">
    <property type="nucleotide sequence ID" value="XM_045087987.1"/>
</dbReference>
<protein>
    <submittedName>
        <fullName evidence="2 3">Uncharacterized protein LOC123394230 isoform X1</fullName>
    </submittedName>
</protein>
<dbReference type="RefSeq" id="XP_044943921.1">
    <property type="nucleotide sequence ID" value="XM_045087986.1"/>
</dbReference>
<reference evidence="2 3" key="1">
    <citation type="submission" date="2025-04" db="UniProtKB">
        <authorList>
            <consortium name="RefSeq"/>
        </authorList>
    </citation>
    <scope>IDENTIFICATION</scope>
    <source>
        <tissue evidence="2 3">Brain</tissue>
    </source>
</reference>
<keyword evidence="1" id="KW-1185">Reference proteome</keyword>
<dbReference type="OrthoDB" id="9845442at2759"/>
<accession>A0A8U0SKN5</accession>
<name>A0A8U0SKN5_MUSPF</name>
<evidence type="ECO:0000313" key="2">
    <source>
        <dbReference type="RefSeq" id="XP_044943921.1"/>
    </source>
</evidence>
<gene>
    <name evidence="2 3" type="primary">LOC123394230</name>
</gene>
<evidence type="ECO:0000313" key="1">
    <source>
        <dbReference type="Proteomes" id="UP000000715"/>
    </source>
</evidence>
<dbReference type="AlphaFoldDB" id="A0A8U0SKN5"/>
<dbReference type="GeneID" id="123394230"/>
<dbReference type="Proteomes" id="UP000000715">
    <property type="component" value="Unplaced"/>
</dbReference>
<evidence type="ECO:0000313" key="3">
    <source>
        <dbReference type="RefSeq" id="XP_044943922.1"/>
    </source>
</evidence>